<dbReference type="AlphaFoldDB" id="A0AAD7T4F3"/>
<gene>
    <name evidence="1" type="ORF">AAFF_G00066080</name>
</gene>
<evidence type="ECO:0000313" key="1">
    <source>
        <dbReference type="EMBL" id="KAJ8414010.1"/>
    </source>
</evidence>
<reference evidence="1" key="1">
    <citation type="journal article" date="2023" name="Science">
        <title>Genome structures resolve the early diversification of teleost fishes.</title>
        <authorList>
            <person name="Parey E."/>
            <person name="Louis A."/>
            <person name="Montfort J."/>
            <person name="Bouchez O."/>
            <person name="Roques C."/>
            <person name="Iampietro C."/>
            <person name="Lluch J."/>
            <person name="Castinel A."/>
            <person name="Donnadieu C."/>
            <person name="Desvignes T."/>
            <person name="Floi Bucao C."/>
            <person name="Jouanno E."/>
            <person name="Wen M."/>
            <person name="Mejri S."/>
            <person name="Dirks R."/>
            <person name="Jansen H."/>
            <person name="Henkel C."/>
            <person name="Chen W.J."/>
            <person name="Zahm M."/>
            <person name="Cabau C."/>
            <person name="Klopp C."/>
            <person name="Thompson A.W."/>
            <person name="Robinson-Rechavi M."/>
            <person name="Braasch I."/>
            <person name="Lecointre G."/>
            <person name="Bobe J."/>
            <person name="Postlethwait J.H."/>
            <person name="Berthelot C."/>
            <person name="Roest Crollius H."/>
            <person name="Guiguen Y."/>
        </authorList>
    </citation>
    <scope>NUCLEOTIDE SEQUENCE</scope>
    <source>
        <strain evidence="1">NC1722</strain>
    </source>
</reference>
<evidence type="ECO:0000313" key="2">
    <source>
        <dbReference type="Proteomes" id="UP001221898"/>
    </source>
</evidence>
<dbReference type="EMBL" id="JAINUG010000014">
    <property type="protein sequence ID" value="KAJ8414010.1"/>
    <property type="molecule type" value="Genomic_DNA"/>
</dbReference>
<proteinExistence type="predicted"/>
<keyword evidence="2" id="KW-1185">Reference proteome</keyword>
<sequence>MWQAVTMGELGVRRGLCCWKLIADPTALLKISPFRVKCFSTALSCFEPATLTSQAPALCHSYSSAFEVIQG</sequence>
<name>A0AAD7T4F3_9TELE</name>
<protein>
    <submittedName>
        <fullName evidence="1">Uncharacterized protein</fullName>
    </submittedName>
</protein>
<comment type="caution">
    <text evidence="1">The sequence shown here is derived from an EMBL/GenBank/DDBJ whole genome shotgun (WGS) entry which is preliminary data.</text>
</comment>
<organism evidence="1 2">
    <name type="scientific">Aldrovandia affinis</name>
    <dbReference type="NCBI Taxonomy" id="143900"/>
    <lineage>
        <taxon>Eukaryota</taxon>
        <taxon>Metazoa</taxon>
        <taxon>Chordata</taxon>
        <taxon>Craniata</taxon>
        <taxon>Vertebrata</taxon>
        <taxon>Euteleostomi</taxon>
        <taxon>Actinopterygii</taxon>
        <taxon>Neopterygii</taxon>
        <taxon>Teleostei</taxon>
        <taxon>Notacanthiformes</taxon>
        <taxon>Halosauridae</taxon>
        <taxon>Aldrovandia</taxon>
    </lineage>
</organism>
<accession>A0AAD7T4F3</accession>
<dbReference type="Proteomes" id="UP001221898">
    <property type="component" value="Unassembled WGS sequence"/>
</dbReference>